<keyword evidence="6" id="KW-0016">Alginate biosynthesis</keyword>
<comment type="caution">
    <text evidence="8">The sequence shown here is derived from an EMBL/GenBank/DDBJ whole genome shotgun (WGS) entry which is preliminary data.</text>
</comment>
<dbReference type="GO" id="GO:0016740">
    <property type="term" value="F:transferase activity"/>
    <property type="evidence" value="ECO:0007669"/>
    <property type="project" value="UniProtKB-KW"/>
</dbReference>
<dbReference type="EMBL" id="JAENIL010000049">
    <property type="protein sequence ID" value="MBK1879501.1"/>
    <property type="molecule type" value="Genomic_DNA"/>
</dbReference>
<protein>
    <recommendedName>
        <fullName evidence="7">AlgX/AlgJ SGNH hydrolase-like domain-containing protein</fullName>
    </recommendedName>
</protein>
<accession>A0A934VN35</accession>
<gene>
    <name evidence="8" type="ORF">JIN87_21630</name>
</gene>
<evidence type="ECO:0000256" key="2">
    <source>
        <dbReference type="ARBA" id="ARBA00005182"/>
    </source>
</evidence>
<evidence type="ECO:0000256" key="6">
    <source>
        <dbReference type="ARBA" id="ARBA00022841"/>
    </source>
</evidence>
<name>A0A934VN35_9BACT</name>
<keyword evidence="5" id="KW-0574">Periplasm</keyword>
<evidence type="ECO:0000313" key="9">
    <source>
        <dbReference type="Proteomes" id="UP000617628"/>
    </source>
</evidence>
<evidence type="ECO:0000256" key="4">
    <source>
        <dbReference type="ARBA" id="ARBA00022729"/>
    </source>
</evidence>
<dbReference type="GO" id="GO:0042121">
    <property type="term" value="P:alginic acid biosynthetic process"/>
    <property type="evidence" value="ECO:0007669"/>
    <property type="project" value="UniProtKB-KW"/>
</dbReference>
<dbReference type="GO" id="GO:0042597">
    <property type="term" value="C:periplasmic space"/>
    <property type="evidence" value="ECO:0007669"/>
    <property type="project" value="UniProtKB-SubCell"/>
</dbReference>
<proteinExistence type="predicted"/>
<evidence type="ECO:0000313" key="8">
    <source>
        <dbReference type="EMBL" id="MBK1879501.1"/>
    </source>
</evidence>
<comment type="subcellular location">
    <subcellularLocation>
        <location evidence="1">Periplasm</location>
    </subcellularLocation>
</comment>
<evidence type="ECO:0000259" key="7">
    <source>
        <dbReference type="Pfam" id="PF16822"/>
    </source>
</evidence>
<comment type="pathway">
    <text evidence="2">Glycan biosynthesis; alginate biosynthesis.</text>
</comment>
<evidence type="ECO:0000256" key="5">
    <source>
        <dbReference type="ARBA" id="ARBA00022764"/>
    </source>
</evidence>
<keyword evidence="3" id="KW-0808">Transferase</keyword>
<keyword evidence="4" id="KW-0732">Signal</keyword>
<evidence type="ECO:0000256" key="1">
    <source>
        <dbReference type="ARBA" id="ARBA00004418"/>
    </source>
</evidence>
<keyword evidence="9" id="KW-1185">Reference proteome</keyword>
<evidence type="ECO:0000256" key="3">
    <source>
        <dbReference type="ARBA" id="ARBA00022679"/>
    </source>
</evidence>
<dbReference type="Proteomes" id="UP000617628">
    <property type="component" value="Unassembled WGS sequence"/>
</dbReference>
<organism evidence="8 9">
    <name type="scientific">Pelagicoccus mobilis</name>
    <dbReference type="NCBI Taxonomy" id="415221"/>
    <lineage>
        <taxon>Bacteria</taxon>
        <taxon>Pseudomonadati</taxon>
        <taxon>Verrucomicrobiota</taxon>
        <taxon>Opitutia</taxon>
        <taxon>Puniceicoccales</taxon>
        <taxon>Pelagicoccaceae</taxon>
        <taxon>Pelagicoccus</taxon>
    </lineage>
</organism>
<dbReference type="Pfam" id="PF16822">
    <property type="entry name" value="ALGX"/>
    <property type="match status" value="1"/>
</dbReference>
<feature type="domain" description="AlgX/AlgJ SGNH hydrolase-like" evidence="7">
    <location>
        <begin position="88"/>
        <end position="240"/>
    </location>
</feature>
<reference evidence="8" key="1">
    <citation type="submission" date="2021-01" db="EMBL/GenBank/DDBJ databases">
        <title>Modified the classification status of verrucomicrobia.</title>
        <authorList>
            <person name="Feng X."/>
        </authorList>
    </citation>
    <scope>NUCLEOTIDE SEQUENCE</scope>
    <source>
        <strain evidence="8">KCTC 13126</strain>
    </source>
</reference>
<dbReference type="RefSeq" id="WP_200357713.1">
    <property type="nucleotide sequence ID" value="NZ_JAENIL010000049.1"/>
</dbReference>
<dbReference type="InterPro" id="IPR031811">
    <property type="entry name" value="ALGX/ALGJ_SGNH-like"/>
</dbReference>
<sequence length="375" mass="43960">MKYYQYIVSAFFFLCIVLPLVLVGNNERSLITNKKLNRFPNLEENDTLGQSVEKIEAYFDDQYGLKEVVQREAGHFLYSIGSSSNKVVTVGEDGWLFYTSKNDGNPFKDIVRTEYYTEEQKQNWAEHINEKVSYFSEIGVEYYFIVAPNKSSIYREFIPDRLKPNNSKSRCEDLFDHFRNNGIERALFLLDSLTHVNMRESRNLYSKFGSHWNHLGTAYAHEAISSGFRLPKFERVDTDSIVQKIELKDGVADMDLAKLLTMHKSMNDTDFALVSDELYKNKVYLDRKKYGLDNGRPFYSLESNSIEEGTLLFVGDSFGEHLAPYFCRNFKTVIVVWYRPNRKMFYELVNDFNPDYIIEQRVERYMSAVPPPRFE</sequence>
<dbReference type="AlphaFoldDB" id="A0A934VN35"/>